<dbReference type="SMART" id="SM00166">
    <property type="entry name" value="UBX"/>
    <property type="match status" value="1"/>
</dbReference>
<dbReference type="PANTHER" id="PTHR46115">
    <property type="entry name" value="THIOREDOXIN-LIKE PROTEIN 1"/>
    <property type="match status" value="1"/>
</dbReference>
<proteinExistence type="predicted"/>
<keyword evidence="6" id="KW-1185">Reference proteome</keyword>
<feature type="region of interest" description="Disordered" evidence="2">
    <location>
        <begin position="115"/>
        <end position="152"/>
    </location>
</feature>
<organism evidence="5 6">
    <name type="scientific">Coccomyxa viridis</name>
    <dbReference type="NCBI Taxonomy" id="1274662"/>
    <lineage>
        <taxon>Eukaryota</taxon>
        <taxon>Viridiplantae</taxon>
        <taxon>Chlorophyta</taxon>
        <taxon>core chlorophytes</taxon>
        <taxon>Trebouxiophyceae</taxon>
        <taxon>Trebouxiophyceae incertae sedis</taxon>
        <taxon>Coccomyxaceae</taxon>
        <taxon>Coccomyxa</taxon>
    </lineage>
</organism>
<dbReference type="CDD" id="cd01770">
    <property type="entry name" value="UBX_UBXN2"/>
    <property type="match status" value="1"/>
</dbReference>
<keyword evidence="1" id="KW-1015">Disulfide bond</keyword>
<dbReference type="Proteomes" id="UP001497392">
    <property type="component" value="Unassembled WGS sequence"/>
</dbReference>
<name>A0ABP1FWQ4_9CHLO</name>
<dbReference type="InterPro" id="IPR036249">
    <property type="entry name" value="Thioredoxin-like_sf"/>
</dbReference>
<dbReference type="InterPro" id="IPR029071">
    <property type="entry name" value="Ubiquitin-like_domsf"/>
</dbReference>
<accession>A0ABP1FWQ4</accession>
<dbReference type="PRINTS" id="PR00421">
    <property type="entry name" value="THIOREDOXIN"/>
</dbReference>
<dbReference type="PROSITE" id="PS50033">
    <property type="entry name" value="UBX"/>
    <property type="match status" value="1"/>
</dbReference>
<dbReference type="EMBL" id="CAXHTA020000007">
    <property type="protein sequence ID" value="CAL5222577.1"/>
    <property type="molecule type" value="Genomic_DNA"/>
</dbReference>
<dbReference type="SUPFAM" id="SSF54236">
    <property type="entry name" value="Ubiquitin-like"/>
    <property type="match status" value="1"/>
</dbReference>
<gene>
    <name evidence="5" type="primary">g4964</name>
    <name evidence="5" type="ORF">VP750_LOCUS4236</name>
</gene>
<dbReference type="PROSITE" id="PS00194">
    <property type="entry name" value="THIOREDOXIN_1"/>
    <property type="match status" value="1"/>
</dbReference>
<dbReference type="InterPro" id="IPR013766">
    <property type="entry name" value="Thioredoxin_domain"/>
</dbReference>
<dbReference type="CDD" id="cd02947">
    <property type="entry name" value="TRX_family"/>
    <property type="match status" value="1"/>
</dbReference>
<reference evidence="5 6" key="1">
    <citation type="submission" date="2024-06" db="EMBL/GenBank/DDBJ databases">
        <authorList>
            <person name="Kraege A."/>
            <person name="Thomma B."/>
        </authorList>
    </citation>
    <scope>NUCLEOTIDE SEQUENCE [LARGE SCALE GENOMIC DNA]</scope>
</reference>
<dbReference type="Gene3D" id="3.10.20.90">
    <property type="entry name" value="Phosphatidylinositol 3-kinase Catalytic Subunit, Chain A, domain 1"/>
    <property type="match status" value="1"/>
</dbReference>
<feature type="domain" description="Thioredoxin" evidence="4">
    <location>
        <begin position="1"/>
        <end position="113"/>
    </location>
</feature>
<dbReference type="SUPFAM" id="SSF52833">
    <property type="entry name" value="Thioredoxin-like"/>
    <property type="match status" value="1"/>
</dbReference>
<dbReference type="Pfam" id="PF00085">
    <property type="entry name" value="Thioredoxin"/>
    <property type="match status" value="1"/>
</dbReference>
<dbReference type="InterPro" id="IPR001012">
    <property type="entry name" value="UBX_dom"/>
</dbReference>
<dbReference type="Gene3D" id="3.40.30.10">
    <property type="entry name" value="Glutaredoxin"/>
    <property type="match status" value="1"/>
</dbReference>
<feature type="compositionally biased region" description="Low complexity" evidence="2">
    <location>
        <begin position="128"/>
        <end position="147"/>
    </location>
</feature>
<dbReference type="PROSITE" id="PS51352">
    <property type="entry name" value="THIOREDOXIN_2"/>
    <property type="match status" value="1"/>
</dbReference>
<comment type="caution">
    <text evidence="5">The sequence shown here is derived from an EMBL/GenBank/DDBJ whole genome shotgun (WGS) entry which is preliminary data.</text>
</comment>
<evidence type="ECO:0000313" key="5">
    <source>
        <dbReference type="EMBL" id="CAL5222577.1"/>
    </source>
</evidence>
<evidence type="ECO:0000313" key="6">
    <source>
        <dbReference type="Proteomes" id="UP001497392"/>
    </source>
</evidence>
<feature type="domain" description="UBX" evidence="3">
    <location>
        <begin position="152"/>
        <end position="227"/>
    </location>
</feature>
<evidence type="ECO:0000256" key="2">
    <source>
        <dbReference type="SAM" id="MobiDB-lite"/>
    </source>
</evidence>
<protein>
    <submittedName>
        <fullName evidence="5">G4964 protein</fullName>
    </submittedName>
</protein>
<dbReference type="InterPro" id="IPR017937">
    <property type="entry name" value="Thioredoxin_CS"/>
</dbReference>
<evidence type="ECO:0000259" key="3">
    <source>
        <dbReference type="PROSITE" id="PS50033"/>
    </source>
</evidence>
<sequence>MGGGRVTQVASLAEWDSLHAKAGNKAVVADFTATWCGPCKMMAPVFEKLSLKHTNLIFVKVDVDDCAEVASTCKVRAMPTFQIFQQGQKVEEIVGADAQNLEALCTKYNAASSPFSGQGRKLGNSEGQPASAQPAQPAAAGSSSTAAVEVDATKPTTSLQIRLSDGSRLTGTFNHSHTVGDICRFIAASSPGSSPGTLMTAFPPKPLTDDNQTLEEAGLLNSVITQR</sequence>
<evidence type="ECO:0000256" key="1">
    <source>
        <dbReference type="ARBA" id="ARBA00023157"/>
    </source>
</evidence>
<evidence type="ECO:0000259" key="4">
    <source>
        <dbReference type="PROSITE" id="PS51352"/>
    </source>
</evidence>
<dbReference type="Pfam" id="PF00789">
    <property type="entry name" value="UBX"/>
    <property type="match status" value="1"/>
</dbReference>